<comment type="catalytic activity">
    <reaction evidence="5 6">
        <text>alpha-maltose 1-phosphate + [(1-&gt;4)-alpha-D-glucosyl](n) = [(1-&gt;4)-alpha-D-glucosyl](n+2) + phosphate</text>
        <dbReference type="Rhea" id="RHEA:42692"/>
        <dbReference type="Rhea" id="RHEA-COMP:9584"/>
        <dbReference type="Rhea" id="RHEA-COMP:10183"/>
        <dbReference type="ChEBI" id="CHEBI:15444"/>
        <dbReference type="ChEBI" id="CHEBI:43474"/>
        <dbReference type="ChEBI" id="CHEBI:63576"/>
        <dbReference type="EC" id="2.4.99.16"/>
    </reaction>
</comment>
<accession>A0ABU2B9S1</accession>
<comment type="function">
    <text evidence="6">Maltosyltransferase that uses maltose 1-phosphate (M1P) as the sugar donor to elongate linear or branched alpha-(1-&gt;4)-glucans. Is involved in a branched alpha-glucan biosynthetic pathway from trehalose, together with TreS, Mak and GlgB.</text>
</comment>
<feature type="binding site" evidence="6">
    <location>
        <position position="354"/>
    </location>
    <ligand>
        <name>alpha-maltose 1-phosphate</name>
        <dbReference type="ChEBI" id="CHEBI:63576"/>
    </ligand>
</feature>
<organism evidence="8 9">
    <name type="scientific">Corynebacterium felinum</name>
    <dbReference type="NCBI Taxonomy" id="131318"/>
    <lineage>
        <taxon>Bacteria</taxon>
        <taxon>Bacillati</taxon>
        <taxon>Actinomycetota</taxon>
        <taxon>Actinomycetes</taxon>
        <taxon>Mycobacteriales</taxon>
        <taxon>Corynebacteriaceae</taxon>
        <taxon>Corynebacterium</taxon>
    </lineage>
</organism>
<feature type="active site" description="Proton donor" evidence="6">
    <location>
        <position position="418"/>
    </location>
</feature>
<dbReference type="Gene3D" id="3.20.20.80">
    <property type="entry name" value="Glycosidases"/>
    <property type="match status" value="1"/>
</dbReference>
<evidence type="ECO:0000256" key="5">
    <source>
        <dbReference type="ARBA" id="ARBA00048735"/>
    </source>
</evidence>
<dbReference type="Gene3D" id="2.60.40.10">
    <property type="entry name" value="Immunoglobulins"/>
    <property type="match status" value="1"/>
</dbReference>
<dbReference type="EMBL" id="JAVDYF010000001">
    <property type="protein sequence ID" value="MDR7355343.1"/>
    <property type="molecule type" value="Genomic_DNA"/>
</dbReference>
<dbReference type="RefSeq" id="WP_277105501.1">
    <property type="nucleotide sequence ID" value="NZ_BAAAJS010000078.1"/>
</dbReference>
<evidence type="ECO:0000313" key="9">
    <source>
        <dbReference type="Proteomes" id="UP001183619"/>
    </source>
</evidence>
<keyword evidence="2 6" id="KW-0328">Glycosyltransferase</keyword>
<dbReference type="Gene3D" id="1.20.58.80">
    <property type="entry name" value="Phosphotransferase system, lactose/cellobiose-type IIA subunit"/>
    <property type="match status" value="1"/>
</dbReference>
<gene>
    <name evidence="6" type="primary">glgE</name>
    <name evidence="8" type="ORF">J2S37_001881</name>
</gene>
<dbReference type="PANTHER" id="PTHR47786:SF2">
    <property type="entry name" value="GLYCOSYL HYDROLASE FAMILY 13 CATALYTIC DOMAIN-CONTAINING PROTEIN"/>
    <property type="match status" value="1"/>
</dbReference>
<evidence type="ECO:0000256" key="3">
    <source>
        <dbReference type="ARBA" id="ARBA00022679"/>
    </source>
</evidence>
<dbReference type="SMART" id="SM00642">
    <property type="entry name" value="Aamy"/>
    <property type="match status" value="1"/>
</dbReference>
<dbReference type="InterPro" id="IPR006047">
    <property type="entry name" value="GH13_cat_dom"/>
</dbReference>
<feature type="binding site" evidence="6">
    <location>
        <position position="259"/>
    </location>
    <ligand>
        <name>alpha-maltose 1-phosphate</name>
        <dbReference type="ChEBI" id="CHEBI:63576"/>
    </ligand>
</feature>
<proteinExistence type="inferred from homology"/>
<dbReference type="GO" id="GO:0016757">
    <property type="term" value="F:glycosyltransferase activity"/>
    <property type="evidence" value="ECO:0007669"/>
    <property type="project" value="UniProtKB-KW"/>
</dbReference>
<dbReference type="PANTHER" id="PTHR47786">
    <property type="entry name" value="ALPHA-1,4-GLUCAN:MALTOSE-1-PHOSPHATE MALTOSYLTRANSFERASE"/>
    <property type="match status" value="1"/>
</dbReference>
<feature type="site" description="Transition state stabilizer" evidence="6">
    <location>
        <position position="474"/>
    </location>
</feature>
<comment type="subunit">
    <text evidence="1 6">Homodimer.</text>
</comment>
<dbReference type="Pfam" id="PF21702">
    <property type="entry name" value="GLGE_C"/>
    <property type="match status" value="1"/>
</dbReference>
<dbReference type="InterPro" id="IPR026585">
    <property type="entry name" value="GlgE"/>
</dbReference>
<dbReference type="HAMAP" id="MF_02124">
    <property type="entry name" value="GlgE"/>
    <property type="match status" value="1"/>
</dbReference>
<sequence length="674" mass="75802">MTGRLAIEDVRPLISGRAYPSKAVVGELIPISAQVWREGHDAISATLTVQGPASSHIAASPMKITMRQDPHNVDLVHAFFIPDVTGDWSFHVEAWSDPMKTWRHAVTTKIEAGQSVTELANDLEYGAQLFERAAAGLSENLQRSALLAVAKELRDETAPLRTRVAPGLSVEVTEILSENPLRLLVTSGDTHKVLVERRDALVNSWYELFPRSTGGWDDEGKPIHGTFDTTAAALDRVARMGFDTVYFPPIHPIGEVNRKGRNNTLTPERDDVGSPWAIGSAYGGHDATHPELGTVEDFQRLLAYAKSLNLEIALDLALQAAPDHPWAKTHEEFFTVLPDSTIAYAENPPKKYQDIYPLNFDNDRHAIYNEIYRVVKFWVDLGVRTFRVDNPHTKPADFWEWLIKKIHKTHPEVIFLAEAFTRPARLYGLAKIGFSQSYTYFTWKVSKHELKEFALEIARMADVSRPHLFVNTPDILHESLQYGGRAMFAIRATLAATMSPLWGMYSGFELYEGTAVAPGSEEYLDSEKYELKPRNFDVEDTLEPYITALNRIRRQCPALQQLRQIHFHHTANDQVLAYTKVDPVTGDAVLVVINLDPLNPQETTVELDMDKIGLPRNAAFTAHDLISDQQFPWAQSTYVRLDPTKDVAHILALPQVTGDALSSIRRREADDYRP</sequence>
<reference evidence="8 9" key="1">
    <citation type="submission" date="2023-07" db="EMBL/GenBank/DDBJ databases">
        <title>Sequencing the genomes of 1000 actinobacteria strains.</title>
        <authorList>
            <person name="Klenk H.-P."/>
        </authorList>
    </citation>
    <scope>NUCLEOTIDE SEQUENCE [LARGE SCALE GENOMIC DNA]</scope>
    <source>
        <strain evidence="8 9">DSM 44508</strain>
    </source>
</reference>
<feature type="active site" description="Nucleophile" evidence="6">
    <location>
        <position position="389"/>
    </location>
</feature>
<evidence type="ECO:0000313" key="8">
    <source>
        <dbReference type="EMBL" id="MDR7355343.1"/>
    </source>
</evidence>
<dbReference type="InterPro" id="IPR017853">
    <property type="entry name" value="GH"/>
</dbReference>
<evidence type="ECO:0000256" key="1">
    <source>
        <dbReference type="ARBA" id="ARBA00011738"/>
    </source>
</evidence>
<keyword evidence="9" id="KW-1185">Reference proteome</keyword>
<dbReference type="InterPro" id="IPR013780">
    <property type="entry name" value="Glyco_hydro_b"/>
</dbReference>
<feature type="domain" description="Glycosyl hydrolase family 13 catalytic" evidence="7">
    <location>
        <begin position="203"/>
        <end position="553"/>
    </location>
</feature>
<feature type="binding site" evidence="6">
    <location>
        <position position="390"/>
    </location>
    <ligand>
        <name>alpha-maltose 1-phosphate</name>
        <dbReference type="ChEBI" id="CHEBI:63576"/>
    </ligand>
</feature>
<comment type="caution">
    <text evidence="8">The sequence shown here is derived from an EMBL/GenBank/DDBJ whole genome shotgun (WGS) entry which is preliminary data.</text>
</comment>
<evidence type="ECO:0000256" key="6">
    <source>
        <dbReference type="HAMAP-Rule" id="MF_02124"/>
    </source>
</evidence>
<dbReference type="Gene3D" id="2.60.40.1180">
    <property type="entry name" value="Golgi alpha-mannosidase II"/>
    <property type="match status" value="1"/>
</dbReference>
<dbReference type="Proteomes" id="UP001183619">
    <property type="component" value="Unassembled WGS sequence"/>
</dbReference>
<keyword evidence="4 6" id="KW-0119">Carbohydrate metabolism</keyword>
<dbReference type="InterPro" id="IPR021828">
    <property type="entry name" value="GlgE_dom_N/S"/>
</dbReference>
<dbReference type="InterPro" id="IPR013783">
    <property type="entry name" value="Ig-like_fold"/>
</dbReference>
<dbReference type="Pfam" id="PF11896">
    <property type="entry name" value="GlgE_dom_N_S"/>
    <property type="match status" value="1"/>
</dbReference>
<dbReference type="InterPro" id="IPR049171">
    <property type="entry name" value="GLGE_C"/>
</dbReference>
<dbReference type="SUPFAM" id="SSF51445">
    <property type="entry name" value="(Trans)glycosidases"/>
    <property type="match status" value="1"/>
</dbReference>
<keyword evidence="3 6" id="KW-0808">Transferase</keyword>
<dbReference type="EC" id="2.4.99.16" evidence="6"/>
<evidence type="ECO:0000259" key="7">
    <source>
        <dbReference type="SMART" id="SM00642"/>
    </source>
</evidence>
<evidence type="ECO:0000256" key="2">
    <source>
        <dbReference type="ARBA" id="ARBA00022676"/>
    </source>
</evidence>
<feature type="binding site" evidence="6">
    <location>
        <begin position="528"/>
        <end position="529"/>
    </location>
    <ligand>
        <name>alpha-maltose 1-phosphate</name>
        <dbReference type="ChEBI" id="CHEBI:63576"/>
    </ligand>
</feature>
<evidence type="ECO:0000256" key="4">
    <source>
        <dbReference type="ARBA" id="ARBA00023277"/>
    </source>
</evidence>
<protein>
    <recommendedName>
        <fullName evidence="6">Alpha-1,4-glucan:maltose-1-phosphate maltosyltransferase</fullName>
        <shortName evidence="6">GMPMT</shortName>
        <ecNumber evidence="6">2.4.99.16</ecNumber>
    </recommendedName>
    <alternativeName>
        <fullName evidence="6">(1-&gt;4)-alpha-D-glucan:maltose-1-phosphate alpha-D-maltosyltransferase</fullName>
    </alternativeName>
</protein>
<comment type="similarity">
    <text evidence="6">Belongs to the glycosyl hydrolase 13 family. GlgE subfamily.</text>
</comment>
<feature type="binding site" evidence="6">
    <location>
        <position position="319"/>
    </location>
    <ligand>
        <name>alpha-maltose 1-phosphate</name>
        <dbReference type="ChEBI" id="CHEBI:63576"/>
    </ligand>
</feature>
<name>A0ABU2B9S1_9CORY</name>